<feature type="region of interest" description="Disordered" evidence="1">
    <location>
        <begin position="248"/>
        <end position="268"/>
    </location>
</feature>
<dbReference type="PaxDb" id="44689-DDB0186529"/>
<dbReference type="eggNOG" id="ENOG502RHH2">
    <property type="taxonomic scope" value="Eukaryota"/>
</dbReference>
<dbReference type="KEGG" id="ddi:DDB_G0285491"/>
<dbReference type="InParanoid" id="Q54N56"/>
<dbReference type="Proteomes" id="UP000002195">
    <property type="component" value="Unassembled WGS sequence"/>
</dbReference>
<organism evidence="2 3">
    <name type="scientific">Dictyostelium discoideum</name>
    <name type="common">Social amoeba</name>
    <dbReference type="NCBI Taxonomy" id="44689"/>
    <lineage>
        <taxon>Eukaryota</taxon>
        <taxon>Amoebozoa</taxon>
        <taxon>Evosea</taxon>
        <taxon>Eumycetozoa</taxon>
        <taxon>Dictyostelia</taxon>
        <taxon>Dictyosteliales</taxon>
        <taxon>Dictyosteliaceae</taxon>
        <taxon>Dictyostelium</taxon>
    </lineage>
</organism>
<dbReference type="FunCoup" id="Q54N56">
    <property type="interactions" value="744"/>
</dbReference>
<dbReference type="AlphaFoldDB" id="Q54N56"/>
<proteinExistence type="predicted"/>
<evidence type="ECO:0000313" key="2">
    <source>
        <dbReference type="EMBL" id="EAL64583.1"/>
    </source>
</evidence>
<dbReference type="EMBL" id="AAFI02000079">
    <property type="protein sequence ID" value="EAL64583.1"/>
    <property type="molecule type" value="Genomic_DNA"/>
</dbReference>
<dbReference type="OMA" id="FMATSHI"/>
<keyword evidence="3" id="KW-1185">Reference proteome</keyword>
<evidence type="ECO:0000313" key="3">
    <source>
        <dbReference type="Proteomes" id="UP000002195"/>
    </source>
</evidence>
<accession>Q54N56</accession>
<evidence type="ECO:0000256" key="1">
    <source>
        <dbReference type="SAM" id="MobiDB-lite"/>
    </source>
</evidence>
<gene>
    <name evidence="2" type="ORF">DDB_G0285491</name>
</gene>
<sequence>MESNKDNNNNIENDNKEKKIVTDRIRILLHPKAPSIGDSVLQGTKTGFLCGVGVGLVTPLIFRGRGVEPVGSFMKSVLNLTFIGTTFASTLHVLQYNLLLPPMSSWTLSGLIIGGTTSHILARGRFIQGMFCGGIFGALGHMAHKKIYKDSINKNIIADITELKVLVEDNKNKNHNIELSIRDQNLYDKLMEGIDNRMSDPAFNNSNNDNEDPITFSKILKSLSPLKEITEEEKKIIIQKNNERDNTVVLDLKGKSRSTTQQDNNNNK</sequence>
<dbReference type="dictyBase" id="DDB_G0285491"/>
<reference evidence="2 3" key="1">
    <citation type="journal article" date="2005" name="Nature">
        <title>The genome of the social amoeba Dictyostelium discoideum.</title>
        <authorList>
            <consortium name="The Dictyostelium discoideum Sequencing Consortium"/>
            <person name="Eichinger L."/>
            <person name="Pachebat J.A."/>
            <person name="Glockner G."/>
            <person name="Rajandream M.A."/>
            <person name="Sucgang R."/>
            <person name="Berriman M."/>
            <person name="Song J."/>
            <person name="Olsen R."/>
            <person name="Szafranski K."/>
            <person name="Xu Q."/>
            <person name="Tunggal B."/>
            <person name="Kummerfeld S."/>
            <person name="Madera M."/>
            <person name="Konfortov B.A."/>
            <person name="Rivero F."/>
            <person name="Bankier A.T."/>
            <person name="Lehmann R."/>
            <person name="Hamlin N."/>
            <person name="Davies R."/>
            <person name="Gaudet P."/>
            <person name="Fey P."/>
            <person name="Pilcher K."/>
            <person name="Chen G."/>
            <person name="Saunders D."/>
            <person name="Sodergren E."/>
            <person name="Davis P."/>
            <person name="Kerhornou A."/>
            <person name="Nie X."/>
            <person name="Hall N."/>
            <person name="Anjard C."/>
            <person name="Hemphill L."/>
            <person name="Bason N."/>
            <person name="Farbrother P."/>
            <person name="Desany B."/>
            <person name="Just E."/>
            <person name="Morio T."/>
            <person name="Rost R."/>
            <person name="Churcher C."/>
            <person name="Cooper J."/>
            <person name="Haydock S."/>
            <person name="van Driessche N."/>
            <person name="Cronin A."/>
            <person name="Goodhead I."/>
            <person name="Muzny D."/>
            <person name="Mourier T."/>
            <person name="Pain A."/>
            <person name="Lu M."/>
            <person name="Harper D."/>
            <person name="Lindsay R."/>
            <person name="Hauser H."/>
            <person name="James K."/>
            <person name="Quiles M."/>
            <person name="Madan Babu M."/>
            <person name="Saito T."/>
            <person name="Buchrieser C."/>
            <person name="Wardroper A."/>
            <person name="Felder M."/>
            <person name="Thangavelu M."/>
            <person name="Johnson D."/>
            <person name="Knights A."/>
            <person name="Loulseged H."/>
            <person name="Mungall K."/>
            <person name="Oliver K."/>
            <person name="Price C."/>
            <person name="Quail M.A."/>
            <person name="Urushihara H."/>
            <person name="Hernandez J."/>
            <person name="Rabbinowitsch E."/>
            <person name="Steffen D."/>
            <person name="Sanders M."/>
            <person name="Ma J."/>
            <person name="Kohara Y."/>
            <person name="Sharp S."/>
            <person name="Simmonds M."/>
            <person name="Spiegler S."/>
            <person name="Tivey A."/>
            <person name="Sugano S."/>
            <person name="White B."/>
            <person name="Walker D."/>
            <person name="Woodward J."/>
            <person name="Winckler T."/>
            <person name="Tanaka Y."/>
            <person name="Shaulsky G."/>
            <person name="Schleicher M."/>
            <person name="Weinstock G."/>
            <person name="Rosenthal A."/>
            <person name="Cox E.C."/>
            <person name="Chisholm R.L."/>
            <person name="Gibbs R."/>
            <person name="Loomis W.F."/>
            <person name="Platzer M."/>
            <person name="Kay R.R."/>
            <person name="Williams J."/>
            <person name="Dear P.H."/>
            <person name="Noegel A.A."/>
            <person name="Barrell B."/>
            <person name="Kuspa A."/>
        </authorList>
    </citation>
    <scope>NUCLEOTIDE SEQUENCE [LARGE SCALE GENOMIC DNA]</scope>
    <source>
        <strain evidence="2 3">AX4</strain>
    </source>
</reference>
<dbReference type="HOGENOM" id="CLU_1039864_0_0_1"/>
<comment type="caution">
    <text evidence="2">The sequence shown here is derived from an EMBL/GenBank/DDBJ whole genome shotgun (WGS) entry which is preliminary data.</text>
</comment>
<dbReference type="VEuPathDB" id="AmoebaDB:DDB_G0285491"/>
<name>Q54N56_DICDI</name>
<dbReference type="RefSeq" id="XP_638087.1">
    <property type="nucleotide sequence ID" value="XM_632995.1"/>
</dbReference>
<feature type="compositionally biased region" description="Polar residues" evidence="1">
    <location>
        <begin position="257"/>
        <end position="268"/>
    </location>
</feature>
<protein>
    <submittedName>
        <fullName evidence="2">Uncharacterized protein</fullName>
    </submittedName>
</protein>
<dbReference type="GeneID" id="8625133"/>